<feature type="domain" description="SRCR" evidence="12">
    <location>
        <begin position="1050"/>
        <end position="1145"/>
    </location>
</feature>
<feature type="domain" description="SRCR" evidence="12">
    <location>
        <begin position="140"/>
        <end position="251"/>
    </location>
</feature>
<feature type="domain" description="SRCR" evidence="12">
    <location>
        <begin position="2283"/>
        <end position="2386"/>
    </location>
</feature>
<feature type="disulfide bond" evidence="10">
    <location>
        <begin position="331"/>
        <end position="341"/>
    </location>
</feature>
<protein>
    <recommendedName>
        <fullName evidence="12">SRCR domain-containing protein</fullName>
    </recommendedName>
</protein>
<evidence type="ECO:0000256" key="10">
    <source>
        <dbReference type="PROSITE-ProRule" id="PRU00196"/>
    </source>
</evidence>
<keyword evidence="3 11" id="KW-0732">Signal</keyword>
<feature type="disulfide bond" evidence="10">
    <location>
        <begin position="2352"/>
        <end position="2362"/>
    </location>
</feature>
<feature type="domain" description="SRCR" evidence="12">
    <location>
        <begin position="1492"/>
        <end position="1596"/>
    </location>
</feature>
<dbReference type="PANTHER" id="PTHR19331">
    <property type="entry name" value="SCAVENGER RECEPTOR DOMAIN-CONTAINING"/>
    <property type="match status" value="1"/>
</dbReference>
<reference evidence="14" key="1">
    <citation type="journal article" date="2010" name="Nature">
        <title>The Amphimedon queenslandica genome and the evolution of animal complexity.</title>
        <authorList>
            <person name="Srivastava M."/>
            <person name="Simakov O."/>
            <person name="Chapman J."/>
            <person name="Fahey B."/>
            <person name="Gauthier M.E."/>
            <person name="Mitros T."/>
            <person name="Richards G.S."/>
            <person name="Conaco C."/>
            <person name="Dacre M."/>
            <person name="Hellsten U."/>
            <person name="Larroux C."/>
            <person name="Putnam N.H."/>
            <person name="Stanke M."/>
            <person name="Adamska M."/>
            <person name="Darling A."/>
            <person name="Degnan S.M."/>
            <person name="Oakley T.H."/>
            <person name="Plachetzki D.C."/>
            <person name="Zhai Y."/>
            <person name="Adamski M."/>
            <person name="Calcino A."/>
            <person name="Cummins S.F."/>
            <person name="Goodstein D.M."/>
            <person name="Harris C."/>
            <person name="Jackson D.J."/>
            <person name="Leys S.P."/>
            <person name="Shu S."/>
            <person name="Woodcroft B.J."/>
            <person name="Vervoort M."/>
            <person name="Kosik K.S."/>
            <person name="Manning G."/>
            <person name="Degnan B.M."/>
            <person name="Rokhsar D.S."/>
        </authorList>
    </citation>
    <scope>NUCLEOTIDE SEQUENCE [LARGE SCALE GENOMIC DNA]</scope>
</reference>
<evidence type="ECO:0000256" key="5">
    <source>
        <dbReference type="ARBA" id="ARBA00022989"/>
    </source>
</evidence>
<evidence type="ECO:0000313" key="13">
    <source>
        <dbReference type="EnsemblMetazoa" id="XP_019857019.1"/>
    </source>
</evidence>
<keyword evidence="5" id="KW-1133">Transmembrane helix</keyword>
<dbReference type="KEGG" id="aqu:100637429"/>
<feature type="domain" description="SRCR" evidence="12">
    <location>
        <begin position="2509"/>
        <end position="2561"/>
    </location>
</feature>
<feature type="disulfide bond" evidence="10">
    <location>
        <begin position="300"/>
        <end position="361"/>
    </location>
</feature>
<feature type="disulfide bond" evidence="10">
    <location>
        <begin position="2016"/>
        <end position="2026"/>
    </location>
</feature>
<feature type="domain" description="SRCR" evidence="12">
    <location>
        <begin position="26"/>
        <end position="126"/>
    </location>
</feature>
<feature type="disulfide bond" evidence="10">
    <location>
        <begin position="1870"/>
        <end position="1931"/>
    </location>
</feature>
<dbReference type="FunFam" id="3.10.250.10:FF:000005">
    <property type="entry name" value="Neurotrypsin isoform A"/>
    <property type="match status" value="1"/>
</dbReference>
<keyword evidence="6" id="KW-0472">Membrane</keyword>
<feature type="disulfide bond" evidence="10">
    <location>
        <begin position="1791"/>
        <end position="1801"/>
    </location>
</feature>
<keyword evidence="4" id="KW-0677">Repeat</keyword>
<feature type="disulfide bond" evidence="10">
    <location>
        <begin position="1117"/>
        <end position="1127"/>
    </location>
</feature>
<feature type="domain" description="SRCR" evidence="12">
    <location>
        <begin position="1153"/>
        <end position="1252"/>
    </location>
</feature>
<feature type="domain" description="SRCR" evidence="12">
    <location>
        <begin position="605"/>
        <end position="705"/>
    </location>
</feature>
<proteinExistence type="predicted"/>
<feature type="disulfide bond" evidence="10">
    <location>
        <begin position="2470"/>
        <end position="2480"/>
    </location>
</feature>
<feature type="disulfide bond" evidence="10">
    <location>
        <begin position="2123"/>
        <end position="2133"/>
    </location>
</feature>
<feature type="disulfide bond" evidence="10">
    <location>
        <begin position="287"/>
        <end position="351"/>
    </location>
</feature>
<feature type="disulfide bond" evidence="10">
    <location>
        <begin position="95"/>
        <end position="105"/>
    </location>
</feature>
<dbReference type="SUPFAM" id="SSF56487">
    <property type="entry name" value="SRCR-like"/>
    <property type="match status" value="23"/>
</dbReference>
<feature type="disulfide bond" evidence="10">
    <location>
        <begin position="1857"/>
        <end position="1921"/>
    </location>
</feature>
<keyword evidence="2" id="KW-0812">Transmembrane</keyword>
<feature type="disulfide bond" evidence="10">
    <location>
        <begin position="1336"/>
        <end position="1346"/>
    </location>
</feature>
<feature type="disulfide bond" evidence="10">
    <location>
        <begin position="975"/>
        <end position="1036"/>
    </location>
</feature>
<dbReference type="PROSITE" id="PS50287">
    <property type="entry name" value="SRCR_2"/>
    <property type="match status" value="23"/>
</dbReference>
<feature type="disulfide bond" evidence="10">
    <location>
        <begin position="867"/>
        <end position="928"/>
    </location>
</feature>
<evidence type="ECO:0000256" key="6">
    <source>
        <dbReference type="ARBA" id="ARBA00023136"/>
    </source>
</evidence>
<feature type="signal peptide" evidence="11">
    <location>
        <begin position="1"/>
        <end position="20"/>
    </location>
</feature>
<dbReference type="Pfam" id="PF00530">
    <property type="entry name" value="SRCR"/>
    <property type="match status" value="23"/>
</dbReference>
<feature type="chain" id="PRO_5042827671" description="SRCR domain-containing protein" evidence="11">
    <location>
        <begin position="21"/>
        <end position="2561"/>
    </location>
</feature>
<accession>A0AAN0JJ64</accession>
<reference evidence="13" key="2">
    <citation type="submission" date="2024-06" db="UniProtKB">
        <authorList>
            <consortium name="EnsemblMetazoa"/>
        </authorList>
    </citation>
    <scope>IDENTIFICATION</scope>
</reference>
<feature type="domain" description="SRCR" evidence="12">
    <location>
        <begin position="376"/>
        <end position="479"/>
    </location>
</feature>
<evidence type="ECO:0000256" key="8">
    <source>
        <dbReference type="ARBA" id="ARBA00023170"/>
    </source>
</evidence>
<feature type="domain" description="SRCR" evidence="12">
    <location>
        <begin position="1832"/>
        <end position="1932"/>
    </location>
</feature>
<dbReference type="RefSeq" id="XP_019857019.1">
    <property type="nucleotide sequence ID" value="XM_020001460.1"/>
</dbReference>
<evidence type="ECO:0000256" key="9">
    <source>
        <dbReference type="ARBA" id="ARBA00023180"/>
    </source>
</evidence>
<evidence type="ECO:0000256" key="4">
    <source>
        <dbReference type="ARBA" id="ARBA00022737"/>
    </source>
</evidence>
<feature type="disulfide bond" evidence="10">
    <location>
        <begin position="1223"/>
        <end position="1233"/>
    </location>
</feature>
<evidence type="ECO:0000259" key="12">
    <source>
        <dbReference type="PROSITE" id="PS50287"/>
    </source>
</evidence>
<feature type="disulfide bond" evidence="10">
    <location>
        <begin position="962"/>
        <end position="1026"/>
    </location>
</feature>
<feature type="disulfide bond" evidence="10">
    <location>
        <begin position="445"/>
        <end position="455"/>
    </location>
</feature>
<feature type="domain" description="SRCR" evidence="12">
    <location>
        <begin position="1266"/>
        <end position="1368"/>
    </location>
</feature>
<evidence type="ECO:0000313" key="14">
    <source>
        <dbReference type="Proteomes" id="UP000007879"/>
    </source>
</evidence>
<evidence type="ECO:0000256" key="2">
    <source>
        <dbReference type="ARBA" id="ARBA00022692"/>
    </source>
</evidence>
<dbReference type="PANTHER" id="PTHR19331:SF465">
    <property type="entry name" value="EGG PEPTIDE SPERACT RECEPTOR"/>
    <property type="match status" value="1"/>
</dbReference>
<feature type="domain" description="SRCR" evidence="12">
    <location>
        <begin position="1945"/>
        <end position="2047"/>
    </location>
</feature>
<keyword evidence="14" id="KW-1185">Reference proteome</keyword>
<keyword evidence="8" id="KW-0675">Receptor</keyword>
<feature type="disulfide bond" evidence="10">
    <location>
        <begin position="1447"/>
        <end position="1457"/>
    </location>
</feature>
<feature type="domain" description="SRCR" evidence="12">
    <location>
        <begin position="2400"/>
        <end position="2501"/>
    </location>
</feature>
<dbReference type="PRINTS" id="PR00258">
    <property type="entry name" value="SPERACTRCPTR"/>
</dbReference>
<dbReference type="GO" id="GO:0016020">
    <property type="term" value="C:membrane"/>
    <property type="evidence" value="ECO:0007669"/>
    <property type="project" value="UniProtKB-SubCell"/>
</dbReference>
<feature type="disulfide bond" evidence="10">
    <location>
        <begin position="528"/>
        <end position="589"/>
    </location>
</feature>
<sequence>MLQFVFLILLFSACIQFTESCTGGSVRLTNSSLSYGAVEVCSNGSWGSICSDFWDNNDASVVCKQLGYSPYGAIGSVVSYFSSSAQSHFIIDLNCTGNEATILSCPRNGLAGYACSTNRDANVFCQNFDVLKADCTEGEVRFVNGSTQYEGRVEICINRVWGTVCSRRDSIRPWRYSWDTLDSNVVCRQAGHMELGSVAYGTASEFGQGSGPILMSLTHCSGQESHLSNCSYSPLIPSYCSHTYDVGVKCEAPCANGTVRLYSDSGSYFRRYGRVQVCVNNVWGTICDHFWDEKDASVVCRMLGYSSYGASAIKDAYTEGTWYIHINDLNCTGTESSLWDCPMNGLNGYSCYHYDDAAVVCQLTDVKYSTCTTGEVRLAGGATEFEGRVEVCENGVWGSVCTGSSSNDRNAYTLCHESGYQGGIVLPSSNFGVSNNPILIYELSCGAFQSNLSNCNQTKYPYWWFSECNNYQELSIRCENSCVNNKIELYGGPSSRHGNIRVCVNGSWVMVCGYGNTVIDNNFASVVCSSIGYPPFGAKSARGLWNNYNYPYQFYNVQCFGNESSLFDCQYNTTGLCSNVSHGAVAVFCLLNDYYIPVNCTDGDIRLYGGSTPNQGMLHVCSNGIWGTVCSNRYWNSIKTDVACFQLGYYSYGHSFSRRTTSEMFPIIYSYFNCQGNKVTLLSCGSGLDSSIQYCTNRAIELKCEANCTSGDIRLVGGGYYYGRVEVCVEGTWGIICRDSYWDNNEASVVCRQLGFSPYGSIAVPSSWNNARHGITFLTGLNCNGTEDTIFDCQIDANAPVCSSNRADANVVCPAHGISIYSNCTDGDIRLIGGSTKYEGRVEVCLNNAWGTVHGSYYNNYFAQTVCNALGFTSPGAMYVYSTKFGEGSGPILMYAYCYSSGNSLFDCTLRPQYIPYTSHEYDAGVRCEIPCKNGDIRLVGGSDPLVERVELCVNKTWGTICDDYWDDNDASVVCRQVGFSGQGAKARYSSFTEKLKSFHIIDLHCNGTEENVFDCPHIHVQQHNCSHEDDASVQCTALHTVSNCTTGHVRLTSGQSQYVGLVEICYGGIWKSICPRGWDTREAQVVCRQLGFTSIRAESVNFRKGFGPVHSSYFSCAGSEAALLNCNSYTSSCYYSYYAGVECESPCIEGAVRLEGDDRYKEFGRVEVCINRTWGTVCDNDWNNNDASVVCRQLGYSPYGAIAKASYFTEVWLPFHIYSVNCSGNESTLLNCSYSTAGSCYNTQGAGAICQTVGVANDNCTDYAVRLVDGTTAREGKVQICLNRVWGAFCYRENNVHYVDVNIICRELGYNTGNGMTYFAESPSVDVLLVADMSCSQSATSIKQCSLTHYTKLSRCDARHTAAVRCHNCTEGSVKLLIPYNFNTEDVGRVEVCVDGSWGSICYHHFTDNDAQVVCRHLGYTALGSISMGKLRYYNVIPLHIVNLNCTGNEENIWDCPSSTQGQESCTVYTDVSVACHGFDVEYSDCANGQIHLSNGTSKMEGRVELCYNHVWFGICTDGYDNYYDTGTICNSMGHSQSALGHSSSFLDLPGIPLFPFKFYCSSIMGSLLNCSKGVNNCYSSYFSNKYRYLGVTCHDKCIHGDIKLSGSGYSSIGRINVCVNGVWGTVCRTRFDDADASVVCAQLGFSRYGVLNSLVDYYYYYYYEPIHFYNLNCTGTELSIWECPFNNAAQYCSRYRNAAHVMCQISNATVDTSCTTGDVRLVGGVNEYEGRVEICYNQMWGTICDDSWGATEANLVCKQLGYQMTGSVSLHGSYYGQGQAPFVMGDMYCFSSHNLLIDCYHYFGSYITQDCGIANAASVVCLGSCNDGDIRLSGSSVTYAGRVEVCVERTWTTLCDQTWDFNDAAVTCRQLGYSSYGAMPTYNCYTEGQLSFGITNLGCNGSEDHILNCTHSNPVLYNCLSHNDAGLICQETVQQSNCTDGEVRLVNGSGPHEGRVEMCINEAWGTVCSNGWSNTDANVVCKQLGYLPLGGRARSGSDHYGPGVGPILMASVDCTGNEESLIECRTRSCDATTCSHYNDAGVTCERNCTDGEIRLGDDAVLRGRVEVCINNTWTTICASYWTDKEATVICSQLGYSRYGVVATYGVFIDYEWPIGIIKVNCTGDEADIWKCMYHTNDSMDGLNCLQSTDASVFCMSNFTQYVNCTNGDVRLVGGDVMNEGNVQICYNNAWGSVCDNQWDSSDSNVVCYQLGLQPFRSQSFTNNYFNISDNPSFVIGALSCSGSEESLLDCSRHTTSGASINCQSHEVAGVHCIEKCTHGSVHLQGTGSHLIGEIEVCNRGVWSTVCGEEWDDNDATVICKQLGLSPYGAIAVAGSVRYSEYPMRLFGSQCQGNENRILDCSINQTQERVSYEQCQQYKAGVICQSSQAPYSSCTTGDIRLVGGTTAFEGRVEVCISNVWGTVCDDGWTVEDSNVACKKAGYQAFGSMPNDRSSYGSSDLSILLTRLQCTGREDSLLDCNKSLYHLLNCHNSRLAGVKCKELCTDGDIRIVGDTSSSPSYGRVDLCVSQTWGTICDSSWTDTEASVVCKQQGFSPYGIHF</sequence>
<feature type="disulfide bond" evidence="10">
    <location>
        <begin position="1006"/>
        <end position="1016"/>
    </location>
</feature>
<evidence type="ECO:0000256" key="11">
    <source>
        <dbReference type="SAM" id="SignalP"/>
    </source>
</evidence>
<feature type="domain" description="SRCR" evidence="12">
    <location>
        <begin position="2171"/>
        <end position="2275"/>
    </location>
</feature>
<dbReference type="FunFam" id="3.10.250.10:FF:000001">
    <property type="entry name" value="Lysyl oxidase 4 isoform X1"/>
    <property type="match status" value="2"/>
</dbReference>
<dbReference type="SMART" id="SM00202">
    <property type="entry name" value="SR"/>
    <property type="match status" value="22"/>
</dbReference>
<feature type="disulfide bond" evidence="10">
    <location>
        <begin position="2242"/>
        <end position="2252"/>
    </location>
</feature>
<feature type="domain" description="SRCR" evidence="12">
    <location>
        <begin position="829"/>
        <end position="929"/>
    </location>
</feature>
<keyword evidence="9" id="KW-0325">Glycoprotein</keyword>
<dbReference type="FunFam" id="3.10.250.10:FF:000016">
    <property type="entry name" value="Scavenger receptor cysteine-rich protein type 12"/>
    <property type="match status" value="8"/>
</dbReference>
<evidence type="ECO:0000256" key="7">
    <source>
        <dbReference type="ARBA" id="ARBA00023157"/>
    </source>
</evidence>
<dbReference type="InterPro" id="IPR001190">
    <property type="entry name" value="SRCR"/>
</dbReference>
<feature type="disulfide bond" evidence="10">
    <location>
        <begin position="1416"/>
        <end position="1477"/>
    </location>
</feature>
<dbReference type="FunFam" id="3.10.250.10:FF:000007">
    <property type="entry name" value="Soluble scavenger receptor cysteine-rich domain-containing protein SSC5D"/>
    <property type="match status" value="4"/>
</dbReference>
<evidence type="ECO:0000256" key="3">
    <source>
        <dbReference type="ARBA" id="ARBA00022729"/>
    </source>
</evidence>
<feature type="disulfide bond" evidence="10">
    <location>
        <begin position="1901"/>
        <end position="1911"/>
    </location>
</feature>
<feature type="domain" description="SRCR" evidence="12">
    <location>
        <begin position="713"/>
        <end position="814"/>
    </location>
</feature>
<comment type="subcellular location">
    <subcellularLocation>
        <location evidence="1">Membrane</location>
        <topology evidence="1">Single-pass membrane protein</topology>
    </subcellularLocation>
</comment>
<organism evidence="13 14">
    <name type="scientific">Amphimedon queenslandica</name>
    <name type="common">Sponge</name>
    <dbReference type="NCBI Taxonomy" id="400682"/>
    <lineage>
        <taxon>Eukaryota</taxon>
        <taxon>Metazoa</taxon>
        <taxon>Porifera</taxon>
        <taxon>Demospongiae</taxon>
        <taxon>Heteroscleromorpha</taxon>
        <taxon>Haplosclerida</taxon>
        <taxon>Niphatidae</taxon>
        <taxon>Amphimedon</taxon>
    </lineage>
</organism>
<feature type="disulfide bond" evidence="10">
    <location>
        <begin position="674"/>
        <end position="684"/>
    </location>
</feature>
<dbReference type="Gene3D" id="3.10.250.10">
    <property type="entry name" value="SRCR-like domain"/>
    <property type="match status" value="23"/>
</dbReference>
<feature type="domain" description="SRCR" evidence="12">
    <location>
        <begin position="259"/>
        <end position="362"/>
    </location>
</feature>
<feature type="domain" description="SRCR" evidence="12">
    <location>
        <begin position="1604"/>
        <end position="1706"/>
    </location>
</feature>
<feature type="domain" description="SRCR" evidence="12">
    <location>
        <begin position="487"/>
        <end position="590"/>
    </location>
</feature>
<feature type="disulfide bond" evidence="10">
    <location>
        <begin position="783"/>
        <end position="793"/>
    </location>
</feature>
<dbReference type="Proteomes" id="UP000007879">
    <property type="component" value="Unassembled WGS sequence"/>
</dbReference>
<feature type="disulfide bond" evidence="10">
    <location>
        <begin position="559"/>
        <end position="569"/>
    </location>
</feature>
<name>A0AAN0JJ64_AMPQE</name>
<feature type="disulfide bond" evidence="10">
    <location>
        <begin position="1675"/>
        <end position="1685"/>
    </location>
</feature>
<comment type="caution">
    <text evidence="10">Lacks conserved residue(s) required for the propagation of feature annotation.</text>
</comment>
<feature type="disulfide bond" evidence="10">
    <location>
        <begin position="1562"/>
        <end position="1572"/>
    </location>
</feature>
<dbReference type="InterPro" id="IPR036772">
    <property type="entry name" value="SRCR-like_dom_sf"/>
</dbReference>
<feature type="disulfide bond" evidence="10">
    <location>
        <begin position="220"/>
        <end position="230"/>
    </location>
</feature>
<feature type="disulfide bond" evidence="10">
    <location>
        <begin position="1403"/>
        <end position="1467"/>
    </location>
</feature>
<feature type="disulfide bond" evidence="10">
    <location>
        <begin position="898"/>
        <end position="908"/>
    </location>
</feature>
<dbReference type="EnsemblMetazoa" id="XM_020001460.1">
    <property type="protein sequence ID" value="XP_019857019.1"/>
    <property type="gene ID" value="LOC100637429"/>
</dbReference>
<evidence type="ECO:0000256" key="1">
    <source>
        <dbReference type="ARBA" id="ARBA00004167"/>
    </source>
</evidence>
<feature type="domain" description="SRCR" evidence="12">
    <location>
        <begin position="2055"/>
        <end position="2157"/>
    </location>
</feature>
<keyword evidence="7 10" id="KW-1015">Disulfide bond</keyword>
<dbReference type="GeneID" id="100637429"/>
<feature type="domain" description="SRCR" evidence="12">
    <location>
        <begin position="937"/>
        <end position="1037"/>
    </location>
</feature>
<feature type="disulfide bond" evidence="10">
    <location>
        <begin position="1306"/>
        <end position="1367"/>
    </location>
</feature>
<feature type="domain" description="SRCR" evidence="12">
    <location>
        <begin position="1375"/>
        <end position="1478"/>
    </location>
</feature>
<dbReference type="PROSITE" id="PS00420">
    <property type="entry name" value="SRCR_1"/>
    <property type="match status" value="6"/>
</dbReference>
<dbReference type="FunFam" id="3.10.250.10:FF:000010">
    <property type="entry name" value="T-cell differentiation antigen CD6"/>
    <property type="match status" value="1"/>
</dbReference>
<feature type="domain" description="SRCR" evidence="12">
    <location>
        <begin position="1721"/>
        <end position="1824"/>
    </location>
</feature>